<reference evidence="1 2" key="1">
    <citation type="submission" date="2022-07" db="EMBL/GenBank/DDBJ databases">
        <title>Genome sequence of Terrisporobacter mayombei DSM6539.</title>
        <authorList>
            <person name="Boeer T."/>
            <person name="Bengelsdorf F.R."/>
            <person name="Daniel R."/>
            <person name="Poehlein A."/>
        </authorList>
    </citation>
    <scope>NUCLEOTIDE SEQUENCE [LARGE SCALE GENOMIC DNA]</scope>
    <source>
        <strain evidence="1 2">DSM 6539</strain>
    </source>
</reference>
<dbReference type="EMBL" id="CP101637">
    <property type="protein sequence ID" value="WMT81225.1"/>
    <property type="molecule type" value="Genomic_DNA"/>
</dbReference>
<organism evidence="1 2">
    <name type="scientific">Terrisporobacter mayombei</name>
    <dbReference type="NCBI Taxonomy" id="1541"/>
    <lineage>
        <taxon>Bacteria</taxon>
        <taxon>Bacillati</taxon>
        <taxon>Bacillota</taxon>
        <taxon>Clostridia</taxon>
        <taxon>Peptostreptococcales</taxon>
        <taxon>Peptostreptococcaceae</taxon>
        <taxon>Terrisporobacter</taxon>
    </lineage>
</organism>
<dbReference type="Proteomes" id="UP001235030">
    <property type="component" value="Chromosome"/>
</dbReference>
<evidence type="ECO:0000313" key="2">
    <source>
        <dbReference type="Proteomes" id="UP001235030"/>
    </source>
</evidence>
<name>A0ABY9Q1S1_9FIRM</name>
<sequence length="57" mass="7144">MRDGKKYIYNPEQARFYISNGIMPVRVDVHRQTKKMFFIFNYDETKEVYLQWLNRKH</sequence>
<protein>
    <submittedName>
        <fullName evidence="1">Uncharacterized protein</fullName>
    </submittedName>
</protein>
<proteinExistence type="predicted"/>
<dbReference type="RefSeq" id="WP_228103403.1">
    <property type="nucleotide sequence ID" value="NZ_CP101637.1"/>
</dbReference>
<gene>
    <name evidence="1" type="ORF">TEMA_15590</name>
</gene>
<evidence type="ECO:0000313" key="1">
    <source>
        <dbReference type="EMBL" id="WMT81225.1"/>
    </source>
</evidence>
<accession>A0ABY9Q1S1</accession>
<keyword evidence="2" id="KW-1185">Reference proteome</keyword>